<name>A0A6N7IVC8_9FIRM</name>
<dbReference type="NCBIfam" id="TIGR01766">
    <property type="entry name" value="IS200/IS605 family accessory protein TnpB-like domain"/>
    <property type="match status" value="1"/>
</dbReference>
<protein>
    <submittedName>
        <fullName evidence="2">IS200/IS605 family element transposase accessory protein TnpB</fullName>
    </submittedName>
</protein>
<dbReference type="OrthoDB" id="7375452at2"/>
<dbReference type="InterPro" id="IPR010095">
    <property type="entry name" value="Cas12f1-like_TNB"/>
</dbReference>
<dbReference type="GO" id="GO:0003677">
    <property type="term" value="F:DNA binding"/>
    <property type="evidence" value="ECO:0007669"/>
    <property type="project" value="UniProtKB-KW"/>
</dbReference>
<evidence type="ECO:0000313" key="2">
    <source>
        <dbReference type="EMBL" id="MQL54040.1"/>
    </source>
</evidence>
<gene>
    <name evidence="2" type="ORF">GFC01_17630</name>
</gene>
<dbReference type="EMBL" id="WHYR01000124">
    <property type="protein sequence ID" value="MQL54040.1"/>
    <property type="molecule type" value="Genomic_DNA"/>
</dbReference>
<organism evidence="2 3">
    <name type="scientific">Desulfofundulus thermobenzoicus</name>
    <dbReference type="NCBI Taxonomy" id="29376"/>
    <lineage>
        <taxon>Bacteria</taxon>
        <taxon>Bacillati</taxon>
        <taxon>Bacillota</taxon>
        <taxon>Clostridia</taxon>
        <taxon>Eubacteriales</taxon>
        <taxon>Peptococcaceae</taxon>
        <taxon>Desulfofundulus</taxon>
    </lineage>
</organism>
<keyword evidence="1" id="KW-0238">DNA-binding</keyword>
<proteinExistence type="predicted"/>
<evidence type="ECO:0000313" key="3">
    <source>
        <dbReference type="Proteomes" id="UP000441717"/>
    </source>
</evidence>
<reference evidence="2 3" key="1">
    <citation type="submission" date="2019-10" db="EMBL/GenBank/DDBJ databases">
        <title>Comparative genomics of sulfur disproportionating microorganisms.</title>
        <authorList>
            <person name="Ward L.M."/>
            <person name="Bertran E."/>
            <person name="Johnston D."/>
        </authorList>
    </citation>
    <scope>NUCLEOTIDE SEQUENCE [LARGE SCALE GENOMIC DNA]</scope>
    <source>
        <strain evidence="2 3">DSM 14055</strain>
    </source>
</reference>
<dbReference type="Proteomes" id="UP000441717">
    <property type="component" value="Unassembled WGS sequence"/>
</dbReference>
<sequence length="191" mass="21723">AYSRGYRRTYLIGVLAKVVVDMAKALGKPIALEDLDFGKDRLGTDRKFNRMAANFPFKKIIEAVMRRAPREGVGVKPVRPAHTSTIGYYKYMERYGVIIHHAAALVIARRAIGFKERITGELKAKIQAVKEKLNQRVNSLPGEGKGMTRKVKRFVTRLEGKIPVHNGLPRFKQESFYSVWHELKQLALSSR</sequence>
<dbReference type="RefSeq" id="WP_152948482.1">
    <property type="nucleotide sequence ID" value="NZ_WHYR01000124.1"/>
</dbReference>
<keyword evidence="3" id="KW-1185">Reference proteome</keyword>
<evidence type="ECO:0000256" key="1">
    <source>
        <dbReference type="ARBA" id="ARBA00023125"/>
    </source>
</evidence>
<dbReference type="AlphaFoldDB" id="A0A6N7IVC8"/>
<accession>A0A6N7IVC8</accession>
<comment type="caution">
    <text evidence="2">The sequence shown here is derived from an EMBL/GenBank/DDBJ whole genome shotgun (WGS) entry which is preliminary data.</text>
</comment>
<feature type="non-terminal residue" evidence="2">
    <location>
        <position position="1"/>
    </location>
</feature>